<comment type="cofactor">
    <cofactor evidence="1">
        <name>adenosylcob(III)alamin</name>
        <dbReference type="ChEBI" id="CHEBI:18408"/>
    </cofactor>
</comment>
<keyword evidence="4 7" id="KW-0413">Isomerase</keyword>
<dbReference type="CDD" id="cd03677">
    <property type="entry name" value="MM_CoA_mutase_beta"/>
    <property type="match status" value="1"/>
</dbReference>
<evidence type="ECO:0000256" key="1">
    <source>
        <dbReference type="ARBA" id="ARBA00001922"/>
    </source>
</evidence>
<evidence type="ECO:0000256" key="4">
    <source>
        <dbReference type="ARBA" id="ARBA00023235"/>
    </source>
</evidence>
<dbReference type="AlphaFoldDB" id="A0A518HKV2"/>
<comment type="similarity">
    <text evidence="2">Belongs to the methylmalonyl-CoA mutase family.</text>
</comment>
<evidence type="ECO:0000259" key="6">
    <source>
        <dbReference type="Pfam" id="PF01642"/>
    </source>
</evidence>
<dbReference type="PANTHER" id="PTHR48101:SF4">
    <property type="entry name" value="METHYLMALONYL-COA MUTASE, MITOCHONDRIAL"/>
    <property type="match status" value="1"/>
</dbReference>
<dbReference type="GO" id="GO:0031419">
    <property type="term" value="F:cobalamin binding"/>
    <property type="evidence" value="ECO:0007669"/>
    <property type="project" value="UniProtKB-KW"/>
</dbReference>
<dbReference type="Gene3D" id="3.20.20.240">
    <property type="entry name" value="Methylmalonyl-CoA mutase"/>
    <property type="match status" value="1"/>
</dbReference>
<keyword evidence="3" id="KW-0846">Cobalamin</keyword>
<evidence type="ECO:0000256" key="3">
    <source>
        <dbReference type="ARBA" id="ARBA00022628"/>
    </source>
</evidence>
<dbReference type="SUPFAM" id="SSF52242">
    <property type="entry name" value="Cobalamin (vitamin B12)-binding domain"/>
    <property type="match status" value="1"/>
</dbReference>
<dbReference type="Proteomes" id="UP000319004">
    <property type="component" value="Chromosome"/>
</dbReference>
<dbReference type="InterPro" id="IPR036724">
    <property type="entry name" value="Cobalamin-bd_sf"/>
</dbReference>
<feature type="domain" description="Methylmalonyl-CoA mutase alpha/beta chain catalytic" evidence="6">
    <location>
        <begin position="43"/>
        <end position="539"/>
    </location>
</feature>
<dbReference type="KEGG" id="snep:Enr13x_12890"/>
<reference evidence="7 8" key="1">
    <citation type="submission" date="2019-03" db="EMBL/GenBank/DDBJ databases">
        <title>Deep-cultivation of Planctomycetes and their phenomic and genomic characterization uncovers novel biology.</title>
        <authorList>
            <person name="Wiegand S."/>
            <person name="Jogler M."/>
            <person name="Boedeker C."/>
            <person name="Pinto D."/>
            <person name="Vollmers J."/>
            <person name="Rivas-Marin E."/>
            <person name="Kohn T."/>
            <person name="Peeters S.H."/>
            <person name="Heuer A."/>
            <person name="Rast P."/>
            <person name="Oberbeckmann S."/>
            <person name="Bunk B."/>
            <person name="Jeske O."/>
            <person name="Meyerdierks A."/>
            <person name="Storesund J.E."/>
            <person name="Kallscheuer N."/>
            <person name="Luecker S."/>
            <person name="Lage O.M."/>
            <person name="Pohl T."/>
            <person name="Merkel B.J."/>
            <person name="Hornburger P."/>
            <person name="Mueller R.-W."/>
            <person name="Bruemmer F."/>
            <person name="Labrenz M."/>
            <person name="Spormann A.M."/>
            <person name="Op den Camp H."/>
            <person name="Overmann J."/>
            <person name="Amann R."/>
            <person name="Jetten M.S.M."/>
            <person name="Mascher T."/>
            <person name="Medema M.H."/>
            <person name="Devos D.P."/>
            <person name="Kaster A.-K."/>
            <person name="Ovreas L."/>
            <person name="Rohde M."/>
            <person name="Galperin M.Y."/>
            <person name="Jogler C."/>
        </authorList>
    </citation>
    <scope>NUCLEOTIDE SEQUENCE [LARGE SCALE GENOMIC DNA]</scope>
    <source>
        <strain evidence="7 8">Enr13</strain>
    </source>
</reference>
<keyword evidence="5" id="KW-0170">Cobalt</keyword>
<dbReference type="InterPro" id="IPR006099">
    <property type="entry name" value="MeMalonylCoA_mutase_a/b_cat"/>
</dbReference>
<dbReference type="PANTHER" id="PTHR48101">
    <property type="entry name" value="METHYLMALONYL-COA MUTASE, MITOCHONDRIAL-RELATED"/>
    <property type="match status" value="1"/>
</dbReference>
<keyword evidence="8" id="KW-1185">Reference proteome</keyword>
<dbReference type="Gene3D" id="3.40.50.280">
    <property type="entry name" value="Cobalamin-binding domain"/>
    <property type="match status" value="1"/>
</dbReference>
<sequence length="711" mass="75409">MTVTFPREFSIQDDFPAVDYDQWRALVDKALAGAPFEKKLVLKTYDGLGIQPIYSRRDDSGRDDPMGFPGLATRVRGGRPLGSVQFGWDLRQEFTAPCPAACNQAILADLGGGVTSIQIRLDQAARQGLDPDDTASGGCVGRDGVMVYGVDDWEKLLGDVQLEMITVALDAGAAYFPAATTLMATWKRRGVSPETARAAFNADPLGELARQGSLPSDPQSALSQLSDLARWTSQHYPRVTAVGVDSSPYHDGGASAAQDIALSLATGVEYLRAMTDAGMDVEAAAKQILFRFSLGTEHFQAIAKLRAARWLWSRVLESCDVPEASRSMQIHARTGNRVLTKHDPYVNLLRNSVAVFAAGIGGADAITSVSFDVMAGLPSDFSRRVARNSALVLQEESHLHRVIDPAGGSWFLDQLTEDVAGKAWEIFQETERQGGMLSALTSGWVAKEIAATAAARAKDVATRKRGITGVSEFANVAEEPVVRDAPDLDSLAGEAADRIRDARPAAHQSLSLDAAEDRVAAAVAAASDGATLGQIAAAIGLGRGQSPSITAIEPHRLAEPFDQLRDACDAWQDAHGKRPSVFLANLGPVSHYSGRATWSSNFFAAGGFEVLDSGGFADADAAATAFGQSGASIAVICSSDKLYADVVPAAAAKLKQAGAGSVVLAGNPGDHEQAWRAAGVDRFIFMRCDVLETLRSLLTQVGVIEEGEPVR</sequence>
<protein>
    <submittedName>
        <fullName evidence="7">Methylmalonyl-CoA mutase small subunit</fullName>
        <ecNumber evidence="7">5.4.99.2</ecNumber>
    </submittedName>
</protein>
<dbReference type="SUPFAM" id="SSF51703">
    <property type="entry name" value="Cobalamin (vitamin B12)-dependent enzymes"/>
    <property type="match status" value="1"/>
</dbReference>
<dbReference type="InterPro" id="IPR016176">
    <property type="entry name" value="Cbl-dep_enz_cat"/>
</dbReference>
<evidence type="ECO:0000256" key="2">
    <source>
        <dbReference type="ARBA" id="ARBA00008465"/>
    </source>
</evidence>
<dbReference type="GO" id="GO:0004494">
    <property type="term" value="F:methylmalonyl-CoA mutase activity"/>
    <property type="evidence" value="ECO:0007669"/>
    <property type="project" value="UniProtKB-EC"/>
</dbReference>
<evidence type="ECO:0000313" key="8">
    <source>
        <dbReference type="Proteomes" id="UP000319004"/>
    </source>
</evidence>
<dbReference type="EMBL" id="CP037423">
    <property type="protein sequence ID" value="QDV41450.1"/>
    <property type="molecule type" value="Genomic_DNA"/>
</dbReference>
<dbReference type="GO" id="GO:0046872">
    <property type="term" value="F:metal ion binding"/>
    <property type="evidence" value="ECO:0007669"/>
    <property type="project" value="InterPro"/>
</dbReference>
<gene>
    <name evidence="7" type="primary">mutA</name>
    <name evidence="7" type="ORF">Enr13x_12890</name>
</gene>
<organism evidence="7 8">
    <name type="scientific">Stieleria neptunia</name>
    <dbReference type="NCBI Taxonomy" id="2527979"/>
    <lineage>
        <taxon>Bacteria</taxon>
        <taxon>Pseudomonadati</taxon>
        <taxon>Planctomycetota</taxon>
        <taxon>Planctomycetia</taxon>
        <taxon>Pirellulales</taxon>
        <taxon>Pirellulaceae</taxon>
        <taxon>Stieleria</taxon>
    </lineage>
</organism>
<dbReference type="RefSeq" id="WP_145385174.1">
    <property type="nucleotide sequence ID" value="NZ_CP037423.1"/>
</dbReference>
<dbReference type="OrthoDB" id="9762378at2"/>
<dbReference type="EC" id="5.4.99.2" evidence="7"/>
<name>A0A518HKV2_9BACT</name>
<evidence type="ECO:0000313" key="7">
    <source>
        <dbReference type="EMBL" id="QDV41450.1"/>
    </source>
</evidence>
<proteinExistence type="inferred from homology"/>
<dbReference type="GO" id="GO:0019678">
    <property type="term" value="P:propionate metabolic process, methylmalonyl pathway"/>
    <property type="evidence" value="ECO:0007669"/>
    <property type="project" value="TreeGrafter"/>
</dbReference>
<dbReference type="Pfam" id="PF01642">
    <property type="entry name" value="MM_CoA_mutase"/>
    <property type="match status" value="1"/>
</dbReference>
<dbReference type="GO" id="GO:0005737">
    <property type="term" value="C:cytoplasm"/>
    <property type="evidence" value="ECO:0007669"/>
    <property type="project" value="TreeGrafter"/>
</dbReference>
<evidence type="ECO:0000256" key="5">
    <source>
        <dbReference type="ARBA" id="ARBA00023285"/>
    </source>
</evidence>
<accession>A0A518HKV2</accession>